<feature type="region of interest" description="Disordered" evidence="1">
    <location>
        <begin position="191"/>
        <end position="264"/>
    </location>
</feature>
<reference evidence="4" key="1">
    <citation type="journal article" date="2014" name="Genome Announc.">
        <title>De novo whole-genome sequence and genome annotation of Lichtheimia ramosa.</title>
        <authorList>
            <person name="Linde J."/>
            <person name="Schwartze V."/>
            <person name="Binder U."/>
            <person name="Lass-Florl C."/>
            <person name="Voigt K."/>
            <person name="Horn F."/>
        </authorList>
    </citation>
    <scope>NUCLEOTIDE SEQUENCE</scope>
    <source>
        <strain evidence="4">JMRC FSU:6197</strain>
    </source>
</reference>
<feature type="compositionally biased region" description="Low complexity" evidence="1">
    <location>
        <begin position="238"/>
        <end position="264"/>
    </location>
</feature>
<feature type="region of interest" description="Disordered" evidence="1">
    <location>
        <begin position="280"/>
        <end position="323"/>
    </location>
</feature>
<dbReference type="SUPFAM" id="SSF64268">
    <property type="entry name" value="PX domain"/>
    <property type="match status" value="1"/>
</dbReference>
<gene>
    <name evidence="4" type="ORF">LRAMOSA03509</name>
</gene>
<feature type="compositionally biased region" description="Low complexity" evidence="1">
    <location>
        <begin position="199"/>
        <end position="213"/>
    </location>
</feature>
<dbReference type="OrthoDB" id="5593994at2759"/>
<dbReference type="CDD" id="cd06093">
    <property type="entry name" value="PX_domain"/>
    <property type="match status" value="1"/>
</dbReference>
<dbReference type="EMBL" id="LK023346">
    <property type="protein sequence ID" value="CDS11246.1"/>
    <property type="molecule type" value="Genomic_DNA"/>
</dbReference>
<dbReference type="Gene3D" id="3.10.20.90">
    <property type="entry name" value="Phosphatidylinositol 3-kinase Catalytic Subunit, Chain A, domain 1"/>
    <property type="match status" value="1"/>
</dbReference>
<dbReference type="InterPro" id="IPR036871">
    <property type="entry name" value="PX_dom_sf"/>
</dbReference>
<name>A0A077WUE9_9FUNG</name>
<dbReference type="AlphaFoldDB" id="A0A077WUE9"/>
<evidence type="ECO:0000259" key="2">
    <source>
        <dbReference type="PROSITE" id="PS50195"/>
    </source>
</evidence>
<sequence>MCSKRYTPFKLAPPIHQALVIAEKQIDQNVWFTVRVIPQQTDIRYVNGVPVGIKAVARQPYSIARRYEDFVQLSQRLHEAFPPLTTTHSTRRHQGGPSIPKLSSHSNSKRIHLLHNQAKRQLQRRTDLEKFLYQLFRLPASIAQSLPVLEFFGQQSHDRRSSKVQLCSVMTDPMPTLMDSSPSTWQRLRARATSGSNNQQKMTSSQSCTTMSSFGKKKRKPSTTNGASSAAAFPYLSPSPSMMTTTTSSSPPAASGPCPQPSLSTATTISSIASMIMPSFSTPRRIGSSSTISRSSTTSSRDSVSTCDSSTSTTPPGSPISTSSCVSCTIKIKVIYDVDNIIVIQVPRTVSMADLRSRIMLKFSLDPATRLPTSDFCLLYNDARSSGTSAASCFSARSDRMTIITDDKDLRAAMDKLWSQHEKVTLRCIAKNNPTTRRRPSLL</sequence>
<organism evidence="4">
    <name type="scientific">Lichtheimia ramosa</name>
    <dbReference type="NCBI Taxonomy" id="688394"/>
    <lineage>
        <taxon>Eukaryota</taxon>
        <taxon>Fungi</taxon>
        <taxon>Fungi incertae sedis</taxon>
        <taxon>Mucoromycota</taxon>
        <taxon>Mucoromycotina</taxon>
        <taxon>Mucoromycetes</taxon>
        <taxon>Mucorales</taxon>
        <taxon>Lichtheimiaceae</taxon>
        <taxon>Lichtheimia</taxon>
    </lineage>
</organism>
<feature type="domain" description="PX" evidence="2">
    <location>
        <begin position="1"/>
        <end position="159"/>
    </location>
</feature>
<dbReference type="Pfam" id="PF00787">
    <property type="entry name" value="PX"/>
    <property type="match status" value="1"/>
</dbReference>
<dbReference type="Gene3D" id="3.30.1520.10">
    <property type="entry name" value="Phox-like domain"/>
    <property type="match status" value="1"/>
</dbReference>
<dbReference type="GO" id="GO:0035091">
    <property type="term" value="F:phosphatidylinositol binding"/>
    <property type="evidence" value="ECO:0007669"/>
    <property type="project" value="InterPro"/>
</dbReference>
<evidence type="ECO:0008006" key="5">
    <source>
        <dbReference type="Google" id="ProtNLM"/>
    </source>
</evidence>
<evidence type="ECO:0000256" key="1">
    <source>
        <dbReference type="SAM" id="MobiDB-lite"/>
    </source>
</evidence>
<dbReference type="SUPFAM" id="SSF54277">
    <property type="entry name" value="CAD &amp; PB1 domains"/>
    <property type="match status" value="1"/>
</dbReference>
<dbReference type="PROSITE" id="PS51745">
    <property type="entry name" value="PB1"/>
    <property type="match status" value="1"/>
</dbReference>
<accession>A0A077WUE9</accession>
<dbReference type="InterPro" id="IPR053793">
    <property type="entry name" value="PB1-like"/>
</dbReference>
<dbReference type="InterPro" id="IPR001683">
    <property type="entry name" value="PX_dom"/>
</dbReference>
<evidence type="ECO:0000313" key="4">
    <source>
        <dbReference type="EMBL" id="CDS11246.1"/>
    </source>
</evidence>
<proteinExistence type="predicted"/>
<protein>
    <recommendedName>
        <fullName evidence="5">PX domain-containing protein</fullName>
    </recommendedName>
</protein>
<dbReference type="PROSITE" id="PS50195">
    <property type="entry name" value="PX"/>
    <property type="match status" value="1"/>
</dbReference>
<evidence type="ECO:0000259" key="3">
    <source>
        <dbReference type="PROSITE" id="PS51745"/>
    </source>
</evidence>
<feature type="region of interest" description="Disordered" evidence="1">
    <location>
        <begin position="83"/>
        <end position="107"/>
    </location>
</feature>
<feature type="domain" description="PB1" evidence="3">
    <location>
        <begin position="329"/>
        <end position="422"/>
    </location>
</feature>